<name>A0A8S5NXM0_9CAUD</name>
<evidence type="ECO:0000313" key="1">
    <source>
        <dbReference type="EMBL" id="DAD99542.1"/>
    </source>
</evidence>
<dbReference type="EMBL" id="BK015287">
    <property type="protein sequence ID" value="DAD99542.1"/>
    <property type="molecule type" value="Genomic_DNA"/>
</dbReference>
<protein>
    <submittedName>
        <fullName evidence="1">Uncharacterized protein</fullName>
    </submittedName>
</protein>
<organism evidence="1">
    <name type="scientific">Siphoviridae sp. ctckI12</name>
    <dbReference type="NCBI Taxonomy" id="2825574"/>
    <lineage>
        <taxon>Viruses</taxon>
        <taxon>Duplodnaviria</taxon>
        <taxon>Heunggongvirae</taxon>
        <taxon>Uroviricota</taxon>
        <taxon>Caudoviricetes</taxon>
    </lineage>
</organism>
<proteinExistence type="predicted"/>
<sequence>MLHSQPQTWPDKSIRQGRCAPQATAWQRCKTYVQYQQIAASLCCTSY</sequence>
<reference evidence="1" key="1">
    <citation type="journal article" date="2021" name="Proc. Natl. Acad. Sci. U.S.A.">
        <title>A Catalog of Tens of Thousands of Viruses from Human Metagenomes Reveals Hidden Associations with Chronic Diseases.</title>
        <authorList>
            <person name="Tisza M.J."/>
            <person name="Buck C.B."/>
        </authorList>
    </citation>
    <scope>NUCLEOTIDE SEQUENCE</scope>
    <source>
        <strain evidence="1">CtckI12</strain>
    </source>
</reference>
<accession>A0A8S5NXM0</accession>